<dbReference type="InterPro" id="IPR050210">
    <property type="entry name" value="tRNA_Adenine-N(6)_MTase"/>
</dbReference>
<name>A0A2U2BV07_9PROT</name>
<dbReference type="Proteomes" id="UP000245168">
    <property type="component" value="Unassembled WGS sequence"/>
</dbReference>
<dbReference type="InterPro" id="IPR007848">
    <property type="entry name" value="Small_mtfrase_dom"/>
</dbReference>
<dbReference type="InterPro" id="IPR002052">
    <property type="entry name" value="DNA_methylase_N6_adenine_CS"/>
</dbReference>
<evidence type="ECO:0000259" key="3">
    <source>
        <dbReference type="Pfam" id="PF05175"/>
    </source>
</evidence>
<dbReference type="GO" id="GO:0032259">
    <property type="term" value="P:methylation"/>
    <property type="evidence" value="ECO:0007669"/>
    <property type="project" value="UniProtKB-KW"/>
</dbReference>
<accession>A0A2U2BV07</accession>
<gene>
    <name evidence="4" type="ORF">DDZ18_08135</name>
</gene>
<organism evidence="4 5">
    <name type="scientific">Marinicauda salina</name>
    <dbReference type="NCBI Taxonomy" id="2135793"/>
    <lineage>
        <taxon>Bacteria</taxon>
        <taxon>Pseudomonadati</taxon>
        <taxon>Pseudomonadota</taxon>
        <taxon>Alphaproteobacteria</taxon>
        <taxon>Maricaulales</taxon>
        <taxon>Maricaulaceae</taxon>
        <taxon>Marinicauda</taxon>
    </lineage>
</organism>
<comment type="caution">
    <text evidence="4">The sequence shown here is derived from an EMBL/GenBank/DDBJ whole genome shotgun (WGS) entry which is preliminary data.</text>
</comment>
<dbReference type="PROSITE" id="PS00092">
    <property type="entry name" value="N6_MTASE"/>
    <property type="match status" value="1"/>
</dbReference>
<proteinExistence type="predicted"/>
<keyword evidence="1 4" id="KW-0489">Methyltransferase</keyword>
<evidence type="ECO:0000256" key="2">
    <source>
        <dbReference type="ARBA" id="ARBA00022691"/>
    </source>
</evidence>
<dbReference type="CDD" id="cd02440">
    <property type="entry name" value="AdoMet_MTases"/>
    <property type="match status" value="1"/>
</dbReference>
<keyword evidence="5" id="KW-1185">Reference proteome</keyword>
<dbReference type="InterPro" id="IPR029063">
    <property type="entry name" value="SAM-dependent_MTases_sf"/>
</dbReference>
<dbReference type="PANTHER" id="PTHR47739">
    <property type="entry name" value="TRNA1(VAL) (ADENINE(37)-N6)-METHYLTRANSFERASE"/>
    <property type="match status" value="1"/>
</dbReference>
<dbReference type="Gene3D" id="3.40.50.150">
    <property type="entry name" value="Vaccinia Virus protein VP39"/>
    <property type="match status" value="1"/>
</dbReference>
<dbReference type="AlphaFoldDB" id="A0A2U2BV07"/>
<evidence type="ECO:0000313" key="5">
    <source>
        <dbReference type="Proteomes" id="UP000245168"/>
    </source>
</evidence>
<dbReference type="Pfam" id="PF05175">
    <property type="entry name" value="MTS"/>
    <property type="match status" value="1"/>
</dbReference>
<evidence type="ECO:0000313" key="4">
    <source>
        <dbReference type="EMBL" id="PWE17866.1"/>
    </source>
</evidence>
<dbReference type="GO" id="GO:0008757">
    <property type="term" value="F:S-adenosylmethionine-dependent methyltransferase activity"/>
    <property type="evidence" value="ECO:0007669"/>
    <property type="project" value="UniProtKB-ARBA"/>
</dbReference>
<keyword evidence="4" id="KW-0808">Transferase</keyword>
<protein>
    <submittedName>
        <fullName evidence="4">Methyltransferase</fullName>
    </submittedName>
</protein>
<sequence>METTEDRLLGGRVTLLQPKTGYRAGIDPVLLAAALDAPAGAEACEFGCGPGAALLAAAQRLPGVRFTGIESDADAAALARRNVALNALEDRVAIVEADALEAGGRERFDRVFFNPPFFDDPASLRAPAEEKTAAWMADRPLADWIAAGLAALKPKGALVFIHRADRLGEALAALEGRAGAITVLPVQPRADRPAKRILVRAVKAAKAPLRVLPSLILHDDAGGKYAASAEAVLRGEAALAMTP</sequence>
<dbReference type="GO" id="GO:0008170">
    <property type="term" value="F:N-methyltransferase activity"/>
    <property type="evidence" value="ECO:0007669"/>
    <property type="project" value="UniProtKB-ARBA"/>
</dbReference>
<dbReference type="OrthoDB" id="5489421at2"/>
<dbReference type="SUPFAM" id="SSF53335">
    <property type="entry name" value="S-adenosyl-L-methionine-dependent methyltransferases"/>
    <property type="match status" value="1"/>
</dbReference>
<feature type="domain" description="Methyltransferase small" evidence="3">
    <location>
        <begin position="30"/>
        <end position="122"/>
    </location>
</feature>
<reference evidence="5" key="1">
    <citation type="submission" date="2018-05" db="EMBL/GenBank/DDBJ databases">
        <authorList>
            <person name="Liu B.-T."/>
        </authorList>
    </citation>
    <scope>NUCLEOTIDE SEQUENCE [LARGE SCALE GENOMIC DNA]</scope>
    <source>
        <strain evidence="5">WD6-1</strain>
    </source>
</reference>
<dbReference type="GO" id="GO:0003676">
    <property type="term" value="F:nucleic acid binding"/>
    <property type="evidence" value="ECO:0007669"/>
    <property type="project" value="InterPro"/>
</dbReference>
<dbReference type="PANTHER" id="PTHR47739:SF1">
    <property type="entry name" value="TRNA1(VAL) (ADENINE(37)-N6)-METHYLTRANSFERASE"/>
    <property type="match status" value="1"/>
</dbReference>
<dbReference type="EMBL" id="QEXV01000003">
    <property type="protein sequence ID" value="PWE17866.1"/>
    <property type="molecule type" value="Genomic_DNA"/>
</dbReference>
<keyword evidence="2" id="KW-0949">S-adenosyl-L-methionine</keyword>
<evidence type="ECO:0000256" key="1">
    <source>
        <dbReference type="ARBA" id="ARBA00022603"/>
    </source>
</evidence>